<reference evidence="2" key="1">
    <citation type="journal article" date="2013" name="Proc. Natl. Acad. Sci. U.S.A.">
        <title>Improving the coverage of the cyanobacterial phylum using diversity-driven genome sequencing.</title>
        <authorList>
            <person name="Shih P.M."/>
            <person name="Wu D."/>
            <person name="Latifi A."/>
            <person name="Axen S.D."/>
            <person name="Fewer D.P."/>
            <person name="Talla E."/>
            <person name="Calteau A."/>
            <person name="Cai F."/>
            <person name="Tandeau de Marsac N."/>
            <person name="Rippka R."/>
            <person name="Herdman M."/>
            <person name="Sivonen K."/>
            <person name="Coursin T."/>
            <person name="Laurent T."/>
            <person name="Goodwin L."/>
            <person name="Nolan M."/>
            <person name="Davenport K.W."/>
            <person name="Han C.S."/>
            <person name="Rubin E.M."/>
            <person name="Eisen J.A."/>
            <person name="Woyke T."/>
            <person name="Gugger M."/>
            <person name="Kerfeld C.A."/>
        </authorList>
    </citation>
    <scope>NUCLEOTIDE SEQUENCE [LARGE SCALE GENOMIC DNA]</scope>
    <source>
        <strain evidence="2">ATCC 29371 / PCC 7437</strain>
        <plasmid evidence="2">Plasmid pSTA7437.01</plasmid>
    </source>
</reference>
<dbReference type="EMBL" id="CP003654">
    <property type="protein sequence ID" value="AFZ38004.1"/>
    <property type="molecule type" value="Genomic_DNA"/>
</dbReference>
<organism evidence="1 2">
    <name type="scientific">Stanieria cyanosphaera (strain ATCC 29371 / PCC 7437)</name>
    <dbReference type="NCBI Taxonomy" id="111780"/>
    <lineage>
        <taxon>Bacteria</taxon>
        <taxon>Bacillati</taxon>
        <taxon>Cyanobacteriota</taxon>
        <taxon>Cyanophyceae</taxon>
        <taxon>Pleurocapsales</taxon>
        <taxon>Dermocarpellaceae</taxon>
        <taxon>Stanieria</taxon>
    </lineage>
</organism>
<dbReference type="KEGG" id="scs:Sta7437_4542"/>
<gene>
    <name evidence="1" type="ordered locus">Sta7437_4542</name>
</gene>
<dbReference type="RefSeq" id="WP_015211917.1">
    <property type="nucleotide sequence ID" value="NC_019765.1"/>
</dbReference>
<dbReference type="HOGENOM" id="CLU_1000795_0_0_3"/>
<accession>K9Y107</accession>
<dbReference type="AlphaFoldDB" id="K9Y107"/>
<keyword evidence="2" id="KW-1185">Reference proteome</keyword>
<proteinExistence type="predicted"/>
<evidence type="ECO:0000313" key="1">
    <source>
        <dbReference type="EMBL" id="AFZ38004.1"/>
    </source>
</evidence>
<evidence type="ECO:0000313" key="2">
    <source>
        <dbReference type="Proteomes" id="UP000010473"/>
    </source>
</evidence>
<protein>
    <submittedName>
        <fullName evidence="1">Uncharacterized protein</fullName>
    </submittedName>
</protein>
<geneLocation type="plasmid" evidence="1 2">
    <name>pSTA7437.01</name>
</geneLocation>
<dbReference type="OrthoDB" id="505288at2"/>
<dbReference type="Proteomes" id="UP000010473">
    <property type="component" value="Plasmid pSTA7437.01"/>
</dbReference>
<name>K9Y107_STAC7</name>
<sequence>MNILKQRSYQSDLTVDTVFVYLCQQQSWISEVEVAAQLDSPMPVIRKLLVELSDVVESDGDGNWRVVQTVTTEVVSNSSRCLTASQTKELLRLEKTIETSFYLAGLALRQIQSKRLYRENYRTFEAYCRNRFDFTRASAYYLIKAASVVDNLKCQQFVDILPTKESQCRPLMSLPPEKQTQVWLEAISQAKGKVPSARLVKNIVAEIEENHLPRQIGNTSSSQKQEGLNYKPGNNGCEWYVKVEQSTYEQLKNYQEQNGLPTLNSAIFSLLSLLNHQI</sequence>
<keyword evidence="1" id="KW-0614">Plasmid</keyword>